<feature type="compositionally biased region" description="Polar residues" evidence="1">
    <location>
        <begin position="1"/>
        <end position="22"/>
    </location>
</feature>
<gene>
    <name evidence="2" type="ORF">L202_06730</name>
</gene>
<organism evidence="2 3">
    <name type="scientific">Cryptococcus amylolentus CBS 6039</name>
    <dbReference type="NCBI Taxonomy" id="1295533"/>
    <lineage>
        <taxon>Eukaryota</taxon>
        <taxon>Fungi</taxon>
        <taxon>Dikarya</taxon>
        <taxon>Basidiomycota</taxon>
        <taxon>Agaricomycotina</taxon>
        <taxon>Tremellomycetes</taxon>
        <taxon>Tremellales</taxon>
        <taxon>Cryptococcaceae</taxon>
        <taxon>Cryptococcus</taxon>
    </lineage>
</organism>
<evidence type="ECO:0000313" key="2">
    <source>
        <dbReference type="EMBL" id="ODN75611.1"/>
    </source>
</evidence>
<dbReference type="AlphaFoldDB" id="A0A1E3HJK8"/>
<feature type="compositionally biased region" description="Low complexity" evidence="1">
    <location>
        <begin position="46"/>
        <end position="90"/>
    </location>
</feature>
<sequence>MSDHSTSQDGFDFALSQQSSPRLSERSLVAPGRPARHHSRSPTPPVVSRVPSTACHSSWPTSSSPRPRLNSLSSSSHSLGPQRTPQLLPSSPLLSLLPVPADLSSPSAILVLTLLQ</sequence>
<protein>
    <submittedName>
        <fullName evidence="2">Uncharacterized protein</fullName>
    </submittedName>
</protein>
<dbReference type="RefSeq" id="XP_018991261.1">
    <property type="nucleotide sequence ID" value="XM_019141286.1"/>
</dbReference>
<feature type="region of interest" description="Disordered" evidence="1">
    <location>
        <begin position="1"/>
        <end position="90"/>
    </location>
</feature>
<accession>A0A1E3HJK8</accession>
<proteinExistence type="predicted"/>
<evidence type="ECO:0000256" key="1">
    <source>
        <dbReference type="SAM" id="MobiDB-lite"/>
    </source>
</evidence>
<name>A0A1E3HJK8_9TREE</name>
<dbReference type="Proteomes" id="UP000094065">
    <property type="component" value="Unassembled WGS sequence"/>
</dbReference>
<comment type="caution">
    <text evidence="2">The sequence shown here is derived from an EMBL/GenBank/DDBJ whole genome shotgun (WGS) entry which is preliminary data.</text>
</comment>
<dbReference type="EMBL" id="AWGJ01000010">
    <property type="protein sequence ID" value="ODN75611.1"/>
    <property type="molecule type" value="Genomic_DNA"/>
</dbReference>
<reference evidence="2 3" key="1">
    <citation type="submission" date="2016-06" db="EMBL/GenBank/DDBJ databases">
        <title>Evolution of pathogenesis and genome organization in the Tremellales.</title>
        <authorList>
            <person name="Cuomo C."/>
            <person name="Litvintseva A."/>
            <person name="Heitman J."/>
            <person name="Chen Y."/>
            <person name="Sun S."/>
            <person name="Springer D."/>
            <person name="Dromer F."/>
            <person name="Young S."/>
            <person name="Zeng Q."/>
            <person name="Chapman S."/>
            <person name="Gujja S."/>
            <person name="Saif S."/>
            <person name="Birren B."/>
        </authorList>
    </citation>
    <scope>NUCLEOTIDE SEQUENCE [LARGE SCALE GENOMIC DNA]</scope>
    <source>
        <strain evidence="2 3">CBS 6039</strain>
    </source>
</reference>
<evidence type="ECO:0000313" key="3">
    <source>
        <dbReference type="Proteomes" id="UP000094065"/>
    </source>
</evidence>
<keyword evidence="3" id="KW-1185">Reference proteome</keyword>
<dbReference type="GeneID" id="30158039"/>